<dbReference type="EMBL" id="JACIGY010000005">
    <property type="protein sequence ID" value="MBB4413134.1"/>
    <property type="molecule type" value="Genomic_DNA"/>
</dbReference>
<reference evidence="11 12" key="1">
    <citation type="submission" date="2020-08" db="EMBL/GenBank/DDBJ databases">
        <title>Genomic Encyclopedia of Type Strains, Phase IV (KMG-V): Genome sequencing to study the core and pangenomes of soil and plant-associated prokaryotes.</title>
        <authorList>
            <person name="Whitman W."/>
        </authorList>
    </citation>
    <scope>NUCLEOTIDE SEQUENCE [LARGE SCALE GENOMIC DNA]</scope>
    <source>
        <strain evidence="9 12">SEMIA 444</strain>
        <strain evidence="8 11">SEMIA 448</strain>
        <strain evidence="10 13">SEMIA 452</strain>
    </source>
</reference>
<dbReference type="InterPro" id="IPR011067">
    <property type="entry name" value="Plasmid_toxin/cell-grow_inhib"/>
</dbReference>
<dbReference type="SUPFAM" id="SSF50118">
    <property type="entry name" value="Cell growth inhibitor/plasmid maintenance toxic component"/>
    <property type="match status" value="1"/>
</dbReference>
<keyword evidence="3" id="KW-0678">Repressor</keyword>
<evidence type="ECO:0000256" key="7">
    <source>
        <dbReference type="ARBA" id="ARBA00033135"/>
    </source>
</evidence>
<dbReference type="RefSeq" id="WP_183826117.1">
    <property type="nucleotide sequence ID" value="NZ_JACIGW010000004.1"/>
</dbReference>
<dbReference type="GO" id="GO:0006276">
    <property type="term" value="P:plasmid maintenance"/>
    <property type="evidence" value="ECO:0007669"/>
    <property type="project" value="InterPro"/>
</dbReference>
<accession>A0A7W6TGZ7</accession>
<sequence length="99" mass="11004">MTRFHIHKLKGRDGFIMDLQADLLDSLETRVVAPLVPVVEIGPVFVKLSPRVEIEGQAYYILIPSMASVPKRLIGESVLDLSHHSAEITAATDFLFQGF</sequence>
<dbReference type="AlphaFoldDB" id="A0A7W6TGZ7"/>
<evidence type="ECO:0000256" key="6">
    <source>
        <dbReference type="ARBA" id="ARBA00029628"/>
    </source>
</evidence>
<dbReference type="GO" id="GO:0008657">
    <property type="term" value="F:DNA topoisomerase type II (double strand cut, ATP-hydrolyzing) inhibitor activity"/>
    <property type="evidence" value="ECO:0007669"/>
    <property type="project" value="InterPro"/>
</dbReference>
<keyword evidence="12" id="KW-1185">Reference proteome</keyword>
<dbReference type="EMBL" id="JACIHM010000005">
    <property type="protein sequence ID" value="MBB4447929.1"/>
    <property type="molecule type" value="Genomic_DNA"/>
</dbReference>
<dbReference type="Proteomes" id="UP000524535">
    <property type="component" value="Unassembled WGS sequence"/>
</dbReference>
<evidence type="ECO:0000256" key="2">
    <source>
        <dbReference type="ARBA" id="ARBA00015075"/>
    </source>
</evidence>
<evidence type="ECO:0000256" key="4">
    <source>
        <dbReference type="ARBA" id="ARBA00023015"/>
    </source>
</evidence>
<dbReference type="InterPro" id="IPR002712">
    <property type="entry name" value="CcdB"/>
</dbReference>
<comment type="similarity">
    <text evidence="1">Belongs to the CcdB toxin family.</text>
</comment>
<evidence type="ECO:0000313" key="9">
    <source>
        <dbReference type="EMBL" id="MBB4413134.1"/>
    </source>
</evidence>
<evidence type="ECO:0000256" key="3">
    <source>
        <dbReference type="ARBA" id="ARBA00022491"/>
    </source>
</evidence>
<name>A0A7W6TGZ7_9HYPH</name>
<evidence type="ECO:0000256" key="1">
    <source>
        <dbReference type="ARBA" id="ARBA00005230"/>
    </source>
</evidence>
<evidence type="ECO:0000256" key="5">
    <source>
        <dbReference type="ARBA" id="ARBA00023163"/>
    </source>
</evidence>
<dbReference type="Proteomes" id="UP000576087">
    <property type="component" value="Unassembled WGS sequence"/>
</dbReference>
<dbReference type="Proteomes" id="UP000520770">
    <property type="component" value="Unassembled WGS sequence"/>
</dbReference>
<dbReference type="EMBL" id="JACIGW010000004">
    <property type="protein sequence ID" value="MBB4349955.1"/>
    <property type="molecule type" value="Genomic_DNA"/>
</dbReference>
<evidence type="ECO:0000313" key="10">
    <source>
        <dbReference type="EMBL" id="MBB4447929.1"/>
    </source>
</evidence>
<organism evidence="9 12">
    <name type="scientific">Aliirhizobium cellulosilyticum</name>
    <dbReference type="NCBI Taxonomy" id="393664"/>
    <lineage>
        <taxon>Bacteria</taxon>
        <taxon>Pseudomonadati</taxon>
        <taxon>Pseudomonadota</taxon>
        <taxon>Alphaproteobacteria</taxon>
        <taxon>Hyphomicrobiales</taxon>
        <taxon>Rhizobiaceae</taxon>
        <taxon>Aliirhizobium</taxon>
    </lineage>
</organism>
<evidence type="ECO:0000313" key="12">
    <source>
        <dbReference type="Proteomes" id="UP000524535"/>
    </source>
</evidence>
<keyword evidence="5" id="KW-0804">Transcription</keyword>
<protein>
    <recommendedName>
        <fullName evidence="2">Toxin CcdB</fullName>
    </recommendedName>
    <alternativeName>
        <fullName evidence="7">Cytotoxic protein CcdB</fullName>
    </alternativeName>
    <alternativeName>
        <fullName evidence="6">Protein LetD</fullName>
    </alternativeName>
</protein>
<keyword evidence="4" id="KW-0805">Transcription regulation</keyword>
<evidence type="ECO:0000313" key="8">
    <source>
        <dbReference type="EMBL" id="MBB4349955.1"/>
    </source>
</evidence>
<evidence type="ECO:0000313" key="13">
    <source>
        <dbReference type="Proteomes" id="UP000576087"/>
    </source>
</evidence>
<evidence type="ECO:0000313" key="11">
    <source>
        <dbReference type="Proteomes" id="UP000520770"/>
    </source>
</evidence>
<gene>
    <name evidence="9" type="ORF">GGE31_003660</name>
    <name evidence="8" type="ORF">GGE33_003718</name>
    <name evidence="10" type="ORF">GGE35_003764</name>
</gene>
<dbReference type="Gene3D" id="2.30.30.110">
    <property type="match status" value="1"/>
</dbReference>
<proteinExistence type="inferred from homology"/>
<comment type="caution">
    <text evidence="9">The sequence shown here is derived from an EMBL/GenBank/DDBJ whole genome shotgun (WGS) entry which is preliminary data.</text>
</comment>
<dbReference type="Pfam" id="PF01845">
    <property type="entry name" value="CcdB"/>
    <property type="match status" value="1"/>
</dbReference>